<feature type="region of interest" description="Disordered" evidence="1">
    <location>
        <begin position="70"/>
        <end position="89"/>
    </location>
</feature>
<sequence>MSARSAATPRTRKTLTPTDRAAVAAFVLSVSIALQPSRGSIQACAAKNGCSDDQISRLWRRAVQDIKVGNPINYGSSRKGKSGRKSRMTEAFREDLSRHIDLNVLEDRTDIRTLASILGIP</sequence>
<evidence type="ECO:0000313" key="3">
    <source>
        <dbReference type="Proteomes" id="UP000028582"/>
    </source>
</evidence>
<evidence type="ECO:0000313" key="2">
    <source>
        <dbReference type="EMBL" id="ETO81790.1"/>
    </source>
</evidence>
<dbReference type="AlphaFoldDB" id="A0A081ASC9"/>
<name>A0A081ASC9_PHYNI</name>
<proteinExistence type="predicted"/>
<reference evidence="2 3" key="1">
    <citation type="submission" date="2013-11" db="EMBL/GenBank/DDBJ databases">
        <title>The Genome Sequence of Phytophthora parasitica P1976.</title>
        <authorList>
            <consortium name="The Broad Institute Genomics Platform"/>
            <person name="Russ C."/>
            <person name="Tyler B."/>
            <person name="Panabieres F."/>
            <person name="Shan W."/>
            <person name="Tripathy S."/>
            <person name="Grunwald N."/>
            <person name="Machado M."/>
            <person name="Johnson C.S."/>
            <person name="Walker B."/>
            <person name="Young S."/>
            <person name="Zeng Q."/>
            <person name="Gargeya S."/>
            <person name="Fitzgerald M."/>
            <person name="Haas B."/>
            <person name="Abouelleil A."/>
            <person name="Allen A.W."/>
            <person name="Alvarado L."/>
            <person name="Arachchi H.M."/>
            <person name="Berlin A.M."/>
            <person name="Chapman S.B."/>
            <person name="Gainer-Dewar J."/>
            <person name="Goldberg J."/>
            <person name="Griggs A."/>
            <person name="Gujja S."/>
            <person name="Hansen M."/>
            <person name="Howarth C."/>
            <person name="Imamovic A."/>
            <person name="Ireland A."/>
            <person name="Larimer J."/>
            <person name="McCowan C."/>
            <person name="Murphy C."/>
            <person name="Pearson M."/>
            <person name="Poon T.W."/>
            <person name="Priest M."/>
            <person name="Roberts A."/>
            <person name="Saif S."/>
            <person name="Shea T."/>
            <person name="Sisk P."/>
            <person name="Sykes S."/>
            <person name="Wortman J."/>
            <person name="Nusbaum C."/>
            <person name="Birren B."/>
        </authorList>
    </citation>
    <scope>NUCLEOTIDE SEQUENCE [LARGE SCALE GENOMIC DNA]</scope>
    <source>
        <strain evidence="2 3">P1976</strain>
    </source>
</reference>
<gene>
    <name evidence="2" type="ORF">F444_03970</name>
</gene>
<evidence type="ECO:0000256" key="1">
    <source>
        <dbReference type="SAM" id="MobiDB-lite"/>
    </source>
</evidence>
<protein>
    <submittedName>
        <fullName evidence="2">Uncharacterized protein</fullName>
    </submittedName>
</protein>
<dbReference type="PANTHER" id="PTHR33889">
    <property type="entry name" value="OS04G0681850 PROTEIN"/>
    <property type="match status" value="1"/>
</dbReference>
<dbReference type="EMBL" id="ANJA01000808">
    <property type="protein sequence ID" value="ETO81790.1"/>
    <property type="molecule type" value="Genomic_DNA"/>
</dbReference>
<accession>A0A081ASC9</accession>
<organism evidence="2 3">
    <name type="scientific">Phytophthora nicotianae P1976</name>
    <dbReference type="NCBI Taxonomy" id="1317066"/>
    <lineage>
        <taxon>Eukaryota</taxon>
        <taxon>Sar</taxon>
        <taxon>Stramenopiles</taxon>
        <taxon>Oomycota</taxon>
        <taxon>Peronosporomycetes</taxon>
        <taxon>Peronosporales</taxon>
        <taxon>Peronosporaceae</taxon>
        <taxon>Phytophthora</taxon>
    </lineage>
</organism>
<dbReference type="PANTHER" id="PTHR33889:SF7">
    <property type="entry name" value="OS04G0681850 PROTEIN"/>
    <property type="match status" value="1"/>
</dbReference>
<comment type="caution">
    <text evidence="2">The sequence shown here is derived from an EMBL/GenBank/DDBJ whole genome shotgun (WGS) entry which is preliminary data.</text>
</comment>
<dbReference type="Proteomes" id="UP000028582">
    <property type="component" value="Unassembled WGS sequence"/>
</dbReference>